<dbReference type="Pfam" id="PF06799">
    <property type="entry name" value="CGLD27-like"/>
    <property type="match status" value="1"/>
</dbReference>
<protein>
    <submittedName>
        <fullName evidence="2">CGLD27 family protein</fullName>
    </submittedName>
</protein>
<organism evidence="2 3">
    <name type="scientific">Phormidium yuhuli AB48</name>
    <dbReference type="NCBI Taxonomy" id="2940671"/>
    <lineage>
        <taxon>Bacteria</taxon>
        <taxon>Bacillati</taxon>
        <taxon>Cyanobacteriota</taxon>
        <taxon>Cyanophyceae</taxon>
        <taxon>Oscillatoriophycideae</taxon>
        <taxon>Oscillatoriales</taxon>
        <taxon>Oscillatoriaceae</taxon>
        <taxon>Phormidium</taxon>
        <taxon>Phormidium yuhuli</taxon>
    </lineage>
</organism>
<feature type="transmembrane region" description="Helical" evidence="1">
    <location>
        <begin position="148"/>
        <end position="165"/>
    </location>
</feature>
<dbReference type="PANTHER" id="PTHR34214">
    <property type="match status" value="1"/>
</dbReference>
<dbReference type="Proteomes" id="UP001056708">
    <property type="component" value="Chromosome"/>
</dbReference>
<feature type="transmembrane region" description="Helical" evidence="1">
    <location>
        <begin position="70"/>
        <end position="93"/>
    </location>
</feature>
<keyword evidence="1" id="KW-0812">Transmembrane</keyword>
<proteinExistence type="predicted"/>
<evidence type="ECO:0000256" key="1">
    <source>
        <dbReference type="SAM" id="Phobius"/>
    </source>
</evidence>
<dbReference type="EMBL" id="CP098611">
    <property type="protein sequence ID" value="USR89519.1"/>
    <property type="molecule type" value="Genomic_DNA"/>
</dbReference>
<name>A0ABY5AK20_9CYAN</name>
<dbReference type="InterPro" id="IPR009631">
    <property type="entry name" value="CGLD27-like"/>
</dbReference>
<dbReference type="RefSeq" id="WP_252660163.1">
    <property type="nucleotide sequence ID" value="NZ_CP098611.1"/>
</dbReference>
<sequence>MNDLDLSRCPVPREQQPIQEYQALKEGCLFRASQGTLGSYLKALAWIGLPSWLIVAPIAAASFAPERFPLQFLLSATLGASAVVGLALLRLFLGWKYVCDRLQNPVVVYEESGWYDGQTWTKTESVLARDRLIVEYQLRPIFQRLRRTAIGLGLVVGVSAIAWSLA</sequence>
<keyword evidence="3" id="KW-1185">Reference proteome</keyword>
<keyword evidence="1" id="KW-0472">Membrane</keyword>
<reference evidence="2" key="1">
    <citation type="submission" date="2022-06" db="EMBL/GenBank/DDBJ databases">
        <title>Genome sequence of Phormidium yuhuli AB48 isolated from an industrial photobioreactor environment.</title>
        <authorList>
            <person name="Qiu Y."/>
            <person name="Noonan A.J.C."/>
            <person name="Dofher K."/>
            <person name="Koch M."/>
            <person name="Kieft B."/>
            <person name="Lin X."/>
            <person name="Ziels R.M."/>
            <person name="Hallam S.J."/>
        </authorList>
    </citation>
    <scope>NUCLEOTIDE SEQUENCE</scope>
    <source>
        <strain evidence="2">AB48</strain>
    </source>
</reference>
<feature type="transmembrane region" description="Helical" evidence="1">
    <location>
        <begin position="43"/>
        <end position="64"/>
    </location>
</feature>
<accession>A0ABY5AK20</accession>
<evidence type="ECO:0000313" key="2">
    <source>
        <dbReference type="EMBL" id="USR89519.1"/>
    </source>
</evidence>
<dbReference type="PANTHER" id="PTHR34214:SF3">
    <property type="entry name" value="PROTEIN CONSERVED IN THE GREEN LINEAGE AND DIATOMS 27, CHLOROPLASTIC"/>
    <property type="match status" value="1"/>
</dbReference>
<evidence type="ECO:0000313" key="3">
    <source>
        <dbReference type="Proteomes" id="UP001056708"/>
    </source>
</evidence>
<keyword evidence="1" id="KW-1133">Transmembrane helix</keyword>
<gene>
    <name evidence="2" type="ORF">NEA10_11525</name>
</gene>